<dbReference type="Gene3D" id="3.40.30.10">
    <property type="entry name" value="Glutaredoxin"/>
    <property type="match status" value="2"/>
</dbReference>
<feature type="chain" id="PRO_5032545509" evidence="1">
    <location>
        <begin position="26"/>
        <end position="463"/>
    </location>
</feature>
<gene>
    <name evidence="2" type="ORF">HNR50_004150</name>
</gene>
<evidence type="ECO:0000313" key="2">
    <source>
        <dbReference type="EMBL" id="MBB6482451.1"/>
    </source>
</evidence>
<sequence>MKMQKRFVRVLVLFLGLLISGGALWAGGQQAEESQAEAGSEMKMEAPVDKGGINDTYEFFNSNEYAHLNDPNPVYKTMTYDQMIKLFESEGTYMVLFGGSWCGNTQAVIGQINDVAKEYGVKTIYNFDWRIDGKSGAAHLRDNNNEFRHLYVDMVNTYLPNIVTIADREKSGIRYTNEAGEEALANKMYVPFLMVYNKDNKDANGNPAPIVAQYEEMFVWEDDFQTDGKDDEEKIEAYRRTIRPLFDYISKDGVAQLDYMTDFDYFSTAYNAKAGTTILDESDKPWVIETASYVETTRILDSEGTYVFIFGGPWCGNTRAVIKYVNEYAKKYNIDTVYNYDTRFDNSKYNLRDSNNPFAYLYVDMVRKYFPGIITETPLEKGIRYTNEAGEEIVANKLWVPYVFVYNKDNKDASGNPDPILGQIELMYTWDNIQPDYVDENGVKGANYKTYTEALDALFSLVK</sequence>
<proteinExistence type="predicted"/>
<reference evidence="2 3" key="1">
    <citation type="submission" date="2020-08" db="EMBL/GenBank/DDBJ databases">
        <title>Genomic Encyclopedia of Type Strains, Phase IV (KMG-IV): sequencing the most valuable type-strain genomes for metagenomic binning, comparative biology and taxonomic classification.</title>
        <authorList>
            <person name="Goeker M."/>
        </authorList>
    </citation>
    <scope>NUCLEOTIDE SEQUENCE [LARGE SCALE GENOMIC DNA]</scope>
    <source>
        <strain evidence="2 3">DSM 2461</strain>
    </source>
</reference>
<comment type="caution">
    <text evidence="2">The sequence shown here is derived from an EMBL/GenBank/DDBJ whole genome shotgun (WGS) entry which is preliminary data.</text>
</comment>
<dbReference type="AlphaFoldDB" id="A0A841RGD4"/>
<dbReference type="Proteomes" id="UP000587760">
    <property type="component" value="Unassembled WGS sequence"/>
</dbReference>
<keyword evidence="2" id="KW-0413">Isomerase</keyword>
<organism evidence="2 3">
    <name type="scientific">Spirochaeta isovalerica</name>
    <dbReference type="NCBI Taxonomy" id="150"/>
    <lineage>
        <taxon>Bacteria</taxon>
        <taxon>Pseudomonadati</taxon>
        <taxon>Spirochaetota</taxon>
        <taxon>Spirochaetia</taxon>
        <taxon>Spirochaetales</taxon>
        <taxon>Spirochaetaceae</taxon>
        <taxon>Spirochaeta</taxon>
    </lineage>
</organism>
<dbReference type="RefSeq" id="WP_184748689.1">
    <property type="nucleotide sequence ID" value="NZ_JACHGJ010000012.1"/>
</dbReference>
<dbReference type="EMBL" id="JACHGJ010000012">
    <property type="protein sequence ID" value="MBB6482451.1"/>
    <property type="molecule type" value="Genomic_DNA"/>
</dbReference>
<name>A0A841RGD4_9SPIO</name>
<dbReference type="GO" id="GO:0016853">
    <property type="term" value="F:isomerase activity"/>
    <property type="evidence" value="ECO:0007669"/>
    <property type="project" value="UniProtKB-KW"/>
</dbReference>
<keyword evidence="3" id="KW-1185">Reference proteome</keyword>
<keyword evidence="1" id="KW-0732">Signal</keyword>
<dbReference type="InterPro" id="IPR036249">
    <property type="entry name" value="Thioredoxin-like_sf"/>
</dbReference>
<evidence type="ECO:0000256" key="1">
    <source>
        <dbReference type="SAM" id="SignalP"/>
    </source>
</evidence>
<accession>A0A841RGD4</accession>
<dbReference type="SUPFAM" id="SSF52833">
    <property type="entry name" value="Thioredoxin-like"/>
    <property type="match status" value="2"/>
</dbReference>
<feature type="signal peptide" evidence="1">
    <location>
        <begin position="1"/>
        <end position="25"/>
    </location>
</feature>
<protein>
    <submittedName>
        <fullName evidence="2">Thiol-disulfide isomerase/thioredoxin</fullName>
    </submittedName>
</protein>
<evidence type="ECO:0000313" key="3">
    <source>
        <dbReference type="Proteomes" id="UP000587760"/>
    </source>
</evidence>